<keyword evidence="1" id="KW-0812">Transmembrane</keyword>
<dbReference type="EMBL" id="APMP01000002">
    <property type="protein sequence ID" value="ENZ83427.1"/>
    <property type="molecule type" value="Genomic_DNA"/>
</dbReference>
<dbReference type="Gene3D" id="3.40.50.410">
    <property type="entry name" value="von Willebrand factor, type A domain"/>
    <property type="match status" value="1"/>
</dbReference>
<sequence>MTGQNSGLARLMTRLRRWLGGAARDERGAAAVQFVFLAIPLSIMVLGMVDIGRASLERRQLQDALDAATLIAARSTAVTDADLTTVGNAAFLAEVANLNLGVTGSNSNFVAGANNTVIGAATVSIAPIISNLWTNSNTTVTASSTVVRSVNKLEVALVLDNTGSMNDPLGSGGAKIDALKSASKSLVSTLAAAATRSSDPNAVKISVVPFSMTVNVGSTYQNAAWITGTQPSAYGSDLFATSQNRFTLLSNLGLSWGGCVESRPDPYDTQDTAPTSGTGATMFVPFFAPDEPDDNVIPEYWSSNYRDTQHSYYGDIQNNWLKDTGATSSKDWFTRQNVTSKYSASNKSSVYSGAKTGTDYGPNAGCSVASLLRLTNLATMSGVNTVNAKLDQMTAGGNTNIAMGLMWGWHTLSPNAPFGDGAAYATPKTQKIIVLLTDGDNTNDVYNNPNASIYTGYGYIWQGRLRDSNNVSLTTSSSGTDRQAAIDSRESKTCTNAKNAGVIIYTIGVGVSSNAKAGLQACASSSDKYYDVTASAQLTAVFNTIAGSIQNLRISQ</sequence>
<dbReference type="PROSITE" id="PS50234">
    <property type="entry name" value="VWFA"/>
    <property type="match status" value="1"/>
</dbReference>
<dbReference type="eggNOG" id="COG4961">
    <property type="taxonomic scope" value="Bacteria"/>
</dbReference>
<dbReference type="PATRIC" id="fig|1292034.3.peg.724"/>
<dbReference type="SUPFAM" id="SSF53300">
    <property type="entry name" value="vWA-like"/>
    <property type="match status" value="1"/>
</dbReference>
<dbReference type="AlphaFoldDB" id="R0EQX4"/>
<dbReference type="RefSeq" id="WP_004615866.1">
    <property type="nucleotide sequence ID" value="NZ_APMP01000002.1"/>
</dbReference>
<feature type="transmembrane region" description="Helical" evidence="1">
    <location>
        <begin position="28"/>
        <end position="49"/>
    </location>
</feature>
<evidence type="ECO:0000313" key="3">
    <source>
        <dbReference type="EMBL" id="ENZ83427.1"/>
    </source>
</evidence>
<evidence type="ECO:0000313" key="4">
    <source>
        <dbReference type="Proteomes" id="UP000013063"/>
    </source>
</evidence>
<proteinExistence type="predicted"/>
<dbReference type="Pfam" id="PF13400">
    <property type="entry name" value="Tad"/>
    <property type="match status" value="1"/>
</dbReference>
<dbReference type="InterPro" id="IPR002035">
    <property type="entry name" value="VWF_A"/>
</dbReference>
<dbReference type="OrthoDB" id="7522752at2"/>
<dbReference type="InterPro" id="IPR028087">
    <property type="entry name" value="Tad_N"/>
</dbReference>
<keyword evidence="4" id="KW-1185">Reference proteome</keyword>
<reference evidence="3 4" key="1">
    <citation type="journal article" date="2013" name="Genome Announc.">
        <title>Draft Genome Sequence for Caulobacter sp. Strain OR37, a Bacterium Tolerant to Heavy Metals.</title>
        <authorList>
            <person name="Utturkar S.M."/>
            <person name="Bollmann A."/>
            <person name="Brzoska R.M."/>
            <person name="Klingeman D.M."/>
            <person name="Epstein S.E."/>
            <person name="Palumbo A.V."/>
            <person name="Brown S.D."/>
        </authorList>
    </citation>
    <scope>NUCLEOTIDE SEQUENCE [LARGE SCALE GENOMIC DNA]</scope>
    <source>
        <strain evidence="3 4">OR37</strain>
    </source>
</reference>
<accession>R0EQX4</accession>
<organism evidence="3 4">
    <name type="scientific">Caulobacter vibrioides OR37</name>
    <dbReference type="NCBI Taxonomy" id="1292034"/>
    <lineage>
        <taxon>Bacteria</taxon>
        <taxon>Pseudomonadati</taxon>
        <taxon>Pseudomonadota</taxon>
        <taxon>Alphaproteobacteria</taxon>
        <taxon>Caulobacterales</taxon>
        <taxon>Caulobacteraceae</taxon>
        <taxon>Caulobacter</taxon>
    </lineage>
</organism>
<dbReference type="STRING" id="1292034.OR37_00729"/>
<keyword evidence="1" id="KW-1133">Transmembrane helix</keyword>
<comment type="caution">
    <text evidence="3">The sequence shown here is derived from an EMBL/GenBank/DDBJ whole genome shotgun (WGS) entry which is preliminary data.</text>
</comment>
<evidence type="ECO:0000259" key="2">
    <source>
        <dbReference type="PROSITE" id="PS50234"/>
    </source>
</evidence>
<protein>
    <submittedName>
        <fullName evidence="3">Flp pilus assembly protein TadG</fullName>
    </submittedName>
</protein>
<dbReference type="InterPro" id="IPR036465">
    <property type="entry name" value="vWFA_dom_sf"/>
</dbReference>
<gene>
    <name evidence="3" type="ORF">OR37_00729</name>
</gene>
<keyword evidence="1" id="KW-0472">Membrane</keyword>
<name>R0EQX4_CAUVI</name>
<feature type="domain" description="VWFA" evidence="2">
    <location>
        <begin position="360"/>
        <end position="545"/>
    </location>
</feature>
<evidence type="ECO:0000256" key="1">
    <source>
        <dbReference type="SAM" id="Phobius"/>
    </source>
</evidence>
<dbReference type="Proteomes" id="UP000013063">
    <property type="component" value="Unassembled WGS sequence"/>
</dbReference>